<comment type="caution">
    <text evidence="1">The sequence shown here is derived from an EMBL/GenBank/DDBJ whole genome shotgun (WGS) entry which is preliminary data.</text>
</comment>
<dbReference type="Proteomes" id="UP001595952">
    <property type="component" value="Unassembled WGS sequence"/>
</dbReference>
<organism evidence="1 2">
    <name type="scientific">Deinococcus hohokamensis</name>
    <dbReference type="NCBI Taxonomy" id="309883"/>
    <lineage>
        <taxon>Bacteria</taxon>
        <taxon>Thermotogati</taxon>
        <taxon>Deinococcota</taxon>
        <taxon>Deinococci</taxon>
        <taxon>Deinococcales</taxon>
        <taxon>Deinococcaceae</taxon>
        <taxon>Deinococcus</taxon>
    </lineage>
</organism>
<gene>
    <name evidence="1" type="ORF">ACFO0D_06030</name>
</gene>
<name>A0ABV9I9B3_9DEIO</name>
<proteinExistence type="predicted"/>
<protein>
    <submittedName>
        <fullName evidence="1">Uncharacterized protein</fullName>
    </submittedName>
</protein>
<evidence type="ECO:0000313" key="1">
    <source>
        <dbReference type="EMBL" id="MFC4637895.1"/>
    </source>
</evidence>
<sequence>MSEPRPSLLVILPPDWDLIPNGVAELKRYLADEFRASLLIRGTDVPMRAPLTLYLGVWDRRDKQLARRDVDDLLPRAFYTLNWMDEVS</sequence>
<accession>A0ABV9I9B3</accession>
<evidence type="ECO:0000313" key="2">
    <source>
        <dbReference type="Proteomes" id="UP001595952"/>
    </source>
</evidence>
<reference evidence="2" key="1">
    <citation type="journal article" date="2019" name="Int. J. Syst. Evol. Microbiol.">
        <title>The Global Catalogue of Microorganisms (GCM) 10K type strain sequencing project: providing services to taxonomists for standard genome sequencing and annotation.</title>
        <authorList>
            <consortium name="The Broad Institute Genomics Platform"/>
            <consortium name="The Broad Institute Genome Sequencing Center for Infectious Disease"/>
            <person name="Wu L."/>
            <person name="Ma J."/>
        </authorList>
    </citation>
    <scope>NUCLEOTIDE SEQUENCE [LARGE SCALE GENOMIC DNA]</scope>
    <source>
        <strain evidence="2">CCUG 55995</strain>
    </source>
</reference>
<keyword evidence="2" id="KW-1185">Reference proteome</keyword>
<dbReference type="RefSeq" id="WP_380060922.1">
    <property type="nucleotide sequence ID" value="NZ_JBHSEI010000002.1"/>
</dbReference>
<dbReference type="EMBL" id="JBHSEI010000002">
    <property type="protein sequence ID" value="MFC4637895.1"/>
    <property type="molecule type" value="Genomic_DNA"/>
</dbReference>